<accession>A0ABU0F0X1</accession>
<gene>
    <name evidence="1" type="ORF">FB470_004988</name>
</gene>
<comment type="caution">
    <text evidence="1">The sequence shown here is derived from an EMBL/GenBank/DDBJ whole genome shotgun (WGS) entry which is preliminary data.</text>
</comment>
<dbReference type="Proteomes" id="UP001229651">
    <property type="component" value="Unassembled WGS sequence"/>
</dbReference>
<keyword evidence="2" id="KW-1185">Reference proteome</keyword>
<evidence type="ECO:0000313" key="1">
    <source>
        <dbReference type="EMBL" id="MDQ0380994.1"/>
    </source>
</evidence>
<proteinExistence type="predicted"/>
<name>A0ABU0F0X1_9PSEU</name>
<evidence type="ECO:0000313" key="2">
    <source>
        <dbReference type="Proteomes" id="UP001229651"/>
    </source>
</evidence>
<dbReference type="EMBL" id="JAUSUT010000001">
    <property type="protein sequence ID" value="MDQ0380994.1"/>
    <property type="molecule type" value="Genomic_DNA"/>
</dbReference>
<dbReference type="RefSeq" id="WP_306995324.1">
    <property type="nucleotide sequence ID" value="NZ_JAUSUT010000001.1"/>
</dbReference>
<protein>
    <recommendedName>
        <fullName evidence="3">DUF429 domain-containing protein</fullName>
    </recommendedName>
</protein>
<reference evidence="1 2" key="1">
    <citation type="submission" date="2023-07" db="EMBL/GenBank/DDBJ databases">
        <title>Sequencing the genomes of 1000 actinobacteria strains.</title>
        <authorList>
            <person name="Klenk H.-P."/>
        </authorList>
    </citation>
    <scope>NUCLEOTIDE SEQUENCE [LARGE SCALE GENOMIC DNA]</scope>
    <source>
        <strain evidence="1 2">DSM 45805</strain>
    </source>
</reference>
<sequence length="251" mass="27393">MTRVIAVDWSGRNGPDQRRAIWVAEVVAGRLVRLENGRSRDEVVEWLIGRAGPDLVVGMDFAFSLPAWYLRERGLTARGLWAALADEALTAAMRAHGLSRWLSAPEPPFWSTRKAVPAGREFRRTEEVVRAAGYPAKSVFQLVGAGQVGRGSLYGMRALHRLAGAGFRIWPFDPPRPPFVAEVYPRMFTGRVVKSDPAVRAGAVARIPRPWRDIAASTEDAFDAAMTALGMAGGSVEDSPGGELEGWIWGA</sequence>
<organism evidence="1 2">
    <name type="scientific">Amycolatopsis thermophila</name>
    <dbReference type="NCBI Taxonomy" id="206084"/>
    <lineage>
        <taxon>Bacteria</taxon>
        <taxon>Bacillati</taxon>
        <taxon>Actinomycetota</taxon>
        <taxon>Actinomycetes</taxon>
        <taxon>Pseudonocardiales</taxon>
        <taxon>Pseudonocardiaceae</taxon>
        <taxon>Amycolatopsis</taxon>
    </lineage>
</organism>
<evidence type="ECO:0008006" key="3">
    <source>
        <dbReference type="Google" id="ProtNLM"/>
    </source>
</evidence>